<dbReference type="EMBL" id="KE651166">
    <property type="protein sequence ID" value="EEB05401.1"/>
    <property type="molecule type" value="Genomic_DNA"/>
</dbReference>
<name>B6JVK0_SCHJY</name>
<evidence type="ECO:0000313" key="12">
    <source>
        <dbReference type="Proteomes" id="UP000001744"/>
    </source>
</evidence>
<evidence type="ECO:0000259" key="9">
    <source>
        <dbReference type="Pfam" id="PF02803"/>
    </source>
</evidence>
<dbReference type="JaponicusDB" id="SJAG_00413">
    <property type="gene designation" value="erg10"/>
</dbReference>
<keyword evidence="4 7" id="KW-0012">Acyltransferase</keyword>
<dbReference type="STRING" id="402676.B6JVK0"/>
<evidence type="ECO:0000313" key="11">
    <source>
        <dbReference type="JaponicusDB" id="SJAG_00413"/>
    </source>
</evidence>
<feature type="active site" description="Proton acceptor" evidence="6">
    <location>
        <position position="351"/>
    </location>
</feature>
<gene>
    <name evidence="11" type="primary">erg10</name>
    <name evidence="10" type="ORF">SJAG_00413</name>
</gene>
<dbReference type="Gene3D" id="3.40.47.10">
    <property type="match status" value="1"/>
</dbReference>
<dbReference type="PROSITE" id="PS00737">
    <property type="entry name" value="THIOLASE_2"/>
    <property type="match status" value="1"/>
</dbReference>
<dbReference type="RefSeq" id="XP_002171694.1">
    <property type="nucleotide sequence ID" value="XM_002171658.2"/>
</dbReference>
<dbReference type="PANTHER" id="PTHR18919">
    <property type="entry name" value="ACETYL-COA C-ACYLTRANSFERASE"/>
    <property type="match status" value="1"/>
</dbReference>
<feature type="domain" description="Thiolase N-terminal" evidence="8">
    <location>
        <begin position="6"/>
        <end position="264"/>
    </location>
</feature>
<dbReference type="PROSITE" id="PS00099">
    <property type="entry name" value="THIOLASE_3"/>
    <property type="match status" value="1"/>
</dbReference>
<evidence type="ECO:0000313" key="10">
    <source>
        <dbReference type="EMBL" id="EEB05401.1"/>
    </source>
</evidence>
<evidence type="ECO:0000256" key="4">
    <source>
        <dbReference type="ARBA" id="ARBA00023315"/>
    </source>
</evidence>
<dbReference type="InterPro" id="IPR020616">
    <property type="entry name" value="Thiolase_N"/>
</dbReference>
<dbReference type="InterPro" id="IPR002155">
    <property type="entry name" value="Thiolase"/>
</dbReference>
<keyword evidence="3 7" id="KW-0808">Transferase</keyword>
<evidence type="ECO:0000256" key="7">
    <source>
        <dbReference type="RuleBase" id="RU003557"/>
    </source>
</evidence>
<comment type="similarity">
    <text evidence="1 7">Belongs to the thiolase-like superfamily. Thiolase family.</text>
</comment>
<feature type="active site" description="Acyl-thioester intermediate" evidence="6">
    <location>
        <position position="90"/>
    </location>
</feature>
<dbReference type="OMA" id="ICPSIAI"/>
<dbReference type="Pfam" id="PF00108">
    <property type="entry name" value="Thiolase_N"/>
    <property type="match status" value="1"/>
</dbReference>
<dbReference type="InterPro" id="IPR020610">
    <property type="entry name" value="Thiolase_AS"/>
</dbReference>
<dbReference type="SUPFAM" id="SSF53901">
    <property type="entry name" value="Thiolase-like"/>
    <property type="match status" value="2"/>
</dbReference>
<dbReference type="EC" id="2.3.1.9" evidence="2"/>
<evidence type="ECO:0000256" key="2">
    <source>
        <dbReference type="ARBA" id="ARBA00012705"/>
    </source>
</evidence>
<dbReference type="NCBIfam" id="TIGR01930">
    <property type="entry name" value="AcCoA-C-Actrans"/>
    <property type="match status" value="1"/>
</dbReference>
<dbReference type="PIRSF" id="PIRSF000429">
    <property type="entry name" value="Ac-CoA_Ac_transf"/>
    <property type="match status" value="1"/>
</dbReference>
<feature type="active site" description="Proton acceptor" evidence="6">
    <location>
        <position position="381"/>
    </location>
</feature>
<proteinExistence type="inferred from homology"/>
<dbReference type="PANTHER" id="PTHR18919:SF165">
    <property type="entry name" value="ACETYL-COA ACETYLTRANSFERASE"/>
    <property type="match status" value="1"/>
</dbReference>
<protein>
    <recommendedName>
        <fullName evidence="2">acetyl-CoA C-acetyltransferase</fullName>
        <ecNumber evidence="2">2.3.1.9</ecNumber>
    </recommendedName>
</protein>
<dbReference type="GO" id="GO:0003985">
    <property type="term" value="F:acetyl-CoA C-acetyltransferase activity"/>
    <property type="evidence" value="ECO:0000318"/>
    <property type="project" value="GO_Central"/>
</dbReference>
<keyword evidence="12" id="KW-1185">Reference proteome</keyword>
<dbReference type="Proteomes" id="UP000001744">
    <property type="component" value="Unassembled WGS sequence"/>
</dbReference>
<dbReference type="Pfam" id="PF02803">
    <property type="entry name" value="Thiolase_C"/>
    <property type="match status" value="1"/>
</dbReference>
<accession>B6JVK0</accession>
<dbReference type="VEuPathDB" id="FungiDB:SJAG_00413"/>
<evidence type="ECO:0000259" key="8">
    <source>
        <dbReference type="Pfam" id="PF00108"/>
    </source>
</evidence>
<dbReference type="AlphaFoldDB" id="B6JVK0"/>
<sequence>MTKPEVYIVSAARTPVGSFGGSLASLTAPQLGSIAIKGALEKANIKPSLVEEVVFGNVVSANLGQNPARQCALGAGLEKSTVCTTVNKVCASGMKATIFGAMTIMTGKADIVVTGGCESMSNAPYYAPKARFGSKFGNVEMVDGLLRDGLVNVYDNTHMGVCAELCAKEHDINREAQDNFAIQSYKRAQAAQAANAQESEIVPVEVSLGRNKPTKTVVHDEEPANLNEAKLRTVRSAFQANGTVTAANASTLNDGASALVLVSAAKLKELNLTPIAKIVGWGDGAQDPERFTTAPSLAIPKALKHAGLTQEQVGYYEINEAFSVVALANMKILGLDPERVNVYGGGVATGHPLGSSGSRIMVTLINVLRQKGEKYGVAAICNGGGGASAVVIERL</sequence>
<dbReference type="FunFam" id="3.40.47.10:FF:000007">
    <property type="entry name" value="acetyl-CoA acetyltransferase, mitochondrial"/>
    <property type="match status" value="1"/>
</dbReference>
<comment type="pathway">
    <text evidence="5">Metabolic intermediate biosynthesis; (R)-mevalonate biosynthesis; (R)-mevalonate from acetyl-CoA: step 1/3.</text>
</comment>
<organism evidence="10 12">
    <name type="scientific">Schizosaccharomyces japonicus (strain yFS275 / FY16936)</name>
    <name type="common">Fission yeast</name>
    <dbReference type="NCBI Taxonomy" id="402676"/>
    <lineage>
        <taxon>Eukaryota</taxon>
        <taxon>Fungi</taxon>
        <taxon>Dikarya</taxon>
        <taxon>Ascomycota</taxon>
        <taxon>Taphrinomycotina</taxon>
        <taxon>Schizosaccharomycetes</taxon>
        <taxon>Schizosaccharomycetales</taxon>
        <taxon>Schizosaccharomycetaceae</taxon>
        <taxon>Schizosaccharomyces</taxon>
    </lineage>
</organism>
<feature type="domain" description="Thiolase C-terminal" evidence="9">
    <location>
        <begin position="272"/>
        <end position="394"/>
    </location>
</feature>
<dbReference type="InterPro" id="IPR020613">
    <property type="entry name" value="Thiolase_CS"/>
</dbReference>
<evidence type="ECO:0000256" key="6">
    <source>
        <dbReference type="PIRSR" id="PIRSR000429-1"/>
    </source>
</evidence>
<dbReference type="HOGENOM" id="CLU_031026_0_1_1"/>
<dbReference type="InterPro" id="IPR016039">
    <property type="entry name" value="Thiolase-like"/>
</dbReference>
<evidence type="ECO:0000256" key="3">
    <source>
        <dbReference type="ARBA" id="ARBA00022679"/>
    </source>
</evidence>
<reference evidence="10 12" key="1">
    <citation type="journal article" date="2011" name="Science">
        <title>Comparative functional genomics of the fission yeasts.</title>
        <authorList>
            <person name="Rhind N."/>
            <person name="Chen Z."/>
            <person name="Yassour M."/>
            <person name="Thompson D.A."/>
            <person name="Haas B.J."/>
            <person name="Habib N."/>
            <person name="Wapinski I."/>
            <person name="Roy S."/>
            <person name="Lin M.F."/>
            <person name="Heiman D.I."/>
            <person name="Young S.K."/>
            <person name="Furuya K."/>
            <person name="Guo Y."/>
            <person name="Pidoux A."/>
            <person name="Chen H.M."/>
            <person name="Robbertse B."/>
            <person name="Goldberg J.M."/>
            <person name="Aoki K."/>
            <person name="Bayne E.H."/>
            <person name="Berlin A.M."/>
            <person name="Desjardins C.A."/>
            <person name="Dobbs E."/>
            <person name="Dukaj L."/>
            <person name="Fan L."/>
            <person name="FitzGerald M.G."/>
            <person name="French C."/>
            <person name="Gujja S."/>
            <person name="Hansen K."/>
            <person name="Keifenheim D."/>
            <person name="Levin J.Z."/>
            <person name="Mosher R.A."/>
            <person name="Mueller C.A."/>
            <person name="Pfiffner J."/>
            <person name="Priest M."/>
            <person name="Russ C."/>
            <person name="Smialowska A."/>
            <person name="Swoboda P."/>
            <person name="Sykes S.M."/>
            <person name="Vaughn M."/>
            <person name="Vengrova S."/>
            <person name="Yoder R."/>
            <person name="Zeng Q."/>
            <person name="Allshire R."/>
            <person name="Baulcombe D."/>
            <person name="Birren B.W."/>
            <person name="Brown W."/>
            <person name="Ekwall K."/>
            <person name="Kellis M."/>
            <person name="Leatherwood J."/>
            <person name="Levin H."/>
            <person name="Margalit H."/>
            <person name="Martienssen R."/>
            <person name="Nieduszynski C.A."/>
            <person name="Spatafora J.W."/>
            <person name="Friedman N."/>
            <person name="Dalgaard J.Z."/>
            <person name="Baumann P."/>
            <person name="Niki H."/>
            <person name="Regev A."/>
            <person name="Nusbaum C."/>
        </authorList>
    </citation>
    <scope>NUCLEOTIDE SEQUENCE [LARGE SCALE GENOMIC DNA]</scope>
    <source>
        <strain evidence="12">yFS275 / FY16936</strain>
    </source>
</reference>
<evidence type="ECO:0000256" key="5">
    <source>
        <dbReference type="ARBA" id="ARBA00037924"/>
    </source>
</evidence>
<dbReference type="OrthoDB" id="5404651at2759"/>
<dbReference type="GeneID" id="7049560"/>
<dbReference type="InterPro" id="IPR020617">
    <property type="entry name" value="Thiolase_C"/>
</dbReference>
<dbReference type="GO" id="GO:0006696">
    <property type="term" value="P:ergosterol biosynthetic process"/>
    <property type="evidence" value="ECO:0000318"/>
    <property type="project" value="GO_Central"/>
</dbReference>
<dbReference type="GO" id="GO:0005739">
    <property type="term" value="C:mitochondrion"/>
    <property type="evidence" value="ECO:0000318"/>
    <property type="project" value="GO_Central"/>
</dbReference>
<dbReference type="CDD" id="cd00751">
    <property type="entry name" value="thiolase"/>
    <property type="match status" value="1"/>
</dbReference>
<evidence type="ECO:0000256" key="1">
    <source>
        <dbReference type="ARBA" id="ARBA00010982"/>
    </source>
</evidence>
<dbReference type="eggNOG" id="KOG1390">
    <property type="taxonomic scope" value="Eukaryota"/>
</dbReference>